<proteinExistence type="predicted"/>
<organism evidence="2">
    <name type="scientific">Spodoptera frugiperda</name>
    <name type="common">Fall armyworm</name>
    <dbReference type="NCBI Taxonomy" id="7108"/>
    <lineage>
        <taxon>Eukaryota</taxon>
        <taxon>Metazoa</taxon>
        <taxon>Ecdysozoa</taxon>
        <taxon>Arthropoda</taxon>
        <taxon>Hexapoda</taxon>
        <taxon>Insecta</taxon>
        <taxon>Pterygota</taxon>
        <taxon>Neoptera</taxon>
        <taxon>Endopterygota</taxon>
        <taxon>Lepidoptera</taxon>
        <taxon>Glossata</taxon>
        <taxon>Ditrysia</taxon>
        <taxon>Noctuoidea</taxon>
        <taxon>Noctuidae</taxon>
        <taxon>Amphipyrinae</taxon>
        <taxon>Spodoptera</taxon>
    </lineage>
</organism>
<gene>
    <name evidence="2" type="ORF">SFRICE_005492</name>
</gene>
<evidence type="ECO:0000313" key="2">
    <source>
        <dbReference type="EMBL" id="SOQ46198.1"/>
    </source>
</evidence>
<feature type="region of interest" description="Disordered" evidence="1">
    <location>
        <begin position="108"/>
        <end position="131"/>
    </location>
</feature>
<protein>
    <submittedName>
        <fullName evidence="2">SFRICE_005492</fullName>
    </submittedName>
</protein>
<name>A0A2H1VZE8_SPOFR</name>
<evidence type="ECO:0000256" key="1">
    <source>
        <dbReference type="SAM" id="MobiDB-lite"/>
    </source>
</evidence>
<accession>A0A2H1VZE8</accession>
<dbReference type="EMBL" id="ODYU01005400">
    <property type="protein sequence ID" value="SOQ46198.1"/>
    <property type="molecule type" value="Genomic_DNA"/>
</dbReference>
<reference evidence="2" key="1">
    <citation type="submission" date="2016-07" db="EMBL/GenBank/DDBJ databases">
        <authorList>
            <person name="Bretaudeau A."/>
        </authorList>
    </citation>
    <scope>NUCLEOTIDE SEQUENCE</scope>
    <source>
        <strain evidence="2">Rice</strain>
        <tissue evidence="2">Whole body</tissue>
    </source>
</reference>
<sequence length="131" mass="15239">MNVLLVLGAFTNIQIRFVDHTMSGSLRESNPLHIAWLPVAQPPRQPCNPYKIATIILLYHCNLPIQTIKIYFTHNMSGENIWRTYRSFISIEPWDLVHPSVYYRQTVSDPQPVGREPANGSQHYTRRYDTD</sequence>
<dbReference type="AlphaFoldDB" id="A0A2H1VZE8"/>